<dbReference type="Proteomes" id="UP000184088">
    <property type="component" value="Unassembled WGS sequence"/>
</dbReference>
<proteinExistence type="predicted"/>
<dbReference type="Pfam" id="PF11104">
    <property type="entry name" value="PilM_2"/>
    <property type="match status" value="1"/>
</dbReference>
<evidence type="ECO:0000313" key="2">
    <source>
        <dbReference type="Proteomes" id="UP000184088"/>
    </source>
</evidence>
<dbReference type="InterPro" id="IPR050696">
    <property type="entry name" value="FtsA/MreB"/>
</dbReference>
<protein>
    <submittedName>
        <fullName evidence="1">Type IV pilus assembly protein PilM</fullName>
    </submittedName>
</protein>
<accession>A0A1M4U451</accession>
<dbReference type="InterPro" id="IPR005883">
    <property type="entry name" value="PilM"/>
</dbReference>
<dbReference type="Gene3D" id="3.30.420.40">
    <property type="match status" value="2"/>
</dbReference>
<dbReference type="PANTHER" id="PTHR32432:SF3">
    <property type="entry name" value="ETHANOLAMINE UTILIZATION PROTEIN EUTJ"/>
    <property type="match status" value="1"/>
</dbReference>
<name>A0A1M4U451_9THEO</name>
<dbReference type="AlphaFoldDB" id="A0A1M4U451"/>
<dbReference type="OrthoDB" id="1721752at2"/>
<dbReference type="PANTHER" id="PTHR32432">
    <property type="entry name" value="CELL DIVISION PROTEIN FTSA-RELATED"/>
    <property type="match status" value="1"/>
</dbReference>
<evidence type="ECO:0000313" key="1">
    <source>
        <dbReference type="EMBL" id="SHE51423.1"/>
    </source>
</evidence>
<dbReference type="STRING" id="1121256.SAMN02746089_00374"/>
<keyword evidence="2" id="KW-1185">Reference proteome</keyword>
<dbReference type="Gene3D" id="3.30.1490.300">
    <property type="match status" value="1"/>
</dbReference>
<sequence>MVFLLPNIGIDVGSKFTKIAILKKDKYKYYSLLTPDNCVNNGRILDVDKLASSIKDFFKKNRIKGQLCFSLSCSDIIIREIYMPRMSEAELKNAVRFEAGKYIPMLSDDYIVDYKVLGEIDNGLRVLLVACPRSTIDGYLNLAVKLRMKIKAVDIFPNAVIKAIKFFKFLTDDPMALIDMGHKYTKILIAERGVYGFYREIPFGSENVALLLANKYNIDLNTADEKLTKGDYDIIQMDGFFDSLLREIDTVFNYYYTHFRKDISYIYLSGGLSNIKGLDGVIKDYFNIEIKYFSSEDMKCILPALGAALRGC</sequence>
<dbReference type="EMBL" id="FQVH01000002">
    <property type="protein sequence ID" value="SHE51423.1"/>
    <property type="molecule type" value="Genomic_DNA"/>
</dbReference>
<dbReference type="PIRSF" id="PIRSF019169">
    <property type="entry name" value="PilM"/>
    <property type="match status" value="1"/>
</dbReference>
<dbReference type="CDD" id="cd24049">
    <property type="entry name" value="ASKHA_NBD_PilM"/>
    <property type="match status" value="1"/>
</dbReference>
<reference evidence="1 2" key="1">
    <citation type="submission" date="2016-11" db="EMBL/GenBank/DDBJ databases">
        <authorList>
            <person name="Jaros S."/>
            <person name="Januszkiewicz K."/>
            <person name="Wedrychowicz H."/>
        </authorList>
    </citation>
    <scope>NUCLEOTIDE SEQUENCE [LARGE SCALE GENOMIC DNA]</scope>
    <source>
        <strain evidence="1 2">DSM 17918</strain>
    </source>
</reference>
<gene>
    <name evidence="1" type="ORF">SAMN02746089_00374</name>
</gene>
<dbReference type="SUPFAM" id="SSF53067">
    <property type="entry name" value="Actin-like ATPase domain"/>
    <property type="match status" value="2"/>
</dbReference>
<dbReference type="RefSeq" id="WP_073341398.1">
    <property type="nucleotide sequence ID" value="NZ_FQVH01000002.1"/>
</dbReference>
<dbReference type="InterPro" id="IPR043129">
    <property type="entry name" value="ATPase_NBD"/>
</dbReference>
<organism evidence="1 2">
    <name type="scientific">Caldanaerobius fijiensis DSM 17918</name>
    <dbReference type="NCBI Taxonomy" id="1121256"/>
    <lineage>
        <taxon>Bacteria</taxon>
        <taxon>Bacillati</taxon>
        <taxon>Bacillota</taxon>
        <taxon>Clostridia</taxon>
        <taxon>Thermoanaerobacterales</taxon>
        <taxon>Thermoanaerobacteraceae</taxon>
        <taxon>Caldanaerobius</taxon>
    </lineage>
</organism>